<keyword evidence="1" id="KW-0732">Signal</keyword>
<feature type="chain" id="PRO_5039579782" evidence="1">
    <location>
        <begin position="24"/>
        <end position="382"/>
    </location>
</feature>
<proteinExistence type="predicted"/>
<dbReference type="InterPro" id="IPR038765">
    <property type="entry name" value="Papain-like_cys_pep_sf"/>
</dbReference>
<accession>F6BFW7</accession>
<evidence type="ECO:0000313" key="5">
    <source>
        <dbReference type="Proteomes" id="UP000007239"/>
    </source>
</evidence>
<dbReference type="Pfam" id="PF13529">
    <property type="entry name" value="Peptidase_C39_2"/>
    <property type="match status" value="1"/>
</dbReference>
<gene>
    <name evidence="4" type="ordered locus">Thexy_0198</name>
</gene>
<evidence type="ECO:0000313" key="4">
    <source>
        <dbReference type="EMBL" id="AEF16257.1"/>
    </source>
</evidence>
<dbReference type="EMBL" id="CP002739">
    <property type="protein sequence ID" value="AEF16257.1"/>
    <property type="molecule type" value="Genomic_DNA"/>
</dbReference>
<evidence type="ECO:0000259" key="3">
    <source>
        <dbReference type="Pfam" id="PF13734"/>
    </source>
</evidence>
<dbReference type="HOGENOM" id="CLU_025918_0_0_9"/>
<organism evidence="4 5">
    <name type="scientific">Thermoanaerobacterium xylanolyticum (strain ATCC 49914 / DSM 7097 / LX-11)</name>
    <dbReference type="NCBI Taxonomy" id="858215"/>
    <lineage>
        <taxon>Bacteria</taxon>
        <taxon>Bacillati</taxon>
        <taxon>Bacillota</taxon>
        <taxon>Clostridia</taxon>
        <taxon>Thermoanaerobacterales</taxon>
        <taxon>Thermoanaerobacteraceae</taxon>
        <taxon>Thermoanaerobacterium</taxon>
    </lineage>
</organism>
<reference evidence="4" key="1">
    <citation type="submission" date="2011-05" db="EMBL/GenBank/DDBJ databases">
        <title>Complete sequence of Thermoanaerobacterium xylanolyticum LX-11.</title>
        <authorList>
            <consortium name="US DOE Joint Genome Institute"/>
            <person name="Lucas S."/>
            <person name="Han J."/>
            <person name="Lapidus A."/>
            <person name="Cheng J.-F."/>
            <person name="Goodwin L."/>
            <person name="Pitluck S."/>
            <person name="Peters L."/>
            <person name="Mikhailova N."/>
            <person name="Lu M."/>
            <person name="Han C."/>
            <person name="Tapia R."/>
            <person name="Land M."/>
            <person name="Hauser L."/>
            <person name="Kyrpides N."/>
            <person name="Ivanova N."/>
            <person name="Pagani I."/>
            <person name="Hemme C."/>
            <person name="Woyke T."/>
        </authorList>
    </citation>
    <scope>NUCLEOTIDE SEQUENCE</scope>
    <source>
        <strain evidence="4">LX-11</strain>
    </source>
</reference>
<keyword evidence="5" id="KW-1185">Reference proteome</keyword>
<dbReference type="Gene3D" id="3.90.70.50">
    <property type="entry name" value="Peptidase C10, streptopain"/>
    <property type="match status" value="1"/>
</dbReference>
<dbReference type="KEGG" id="txy:Thexy_0198"/>
<dbReference type="eggNOG" id="ENOG5033J88">
    <property type="taxonomic scope" value="Bacteria"/>
</dbReference>
<feature type="signal peptide" evidence="1">
    <location>
        <begin position="1"/>
        <end position="23"/>
    </location>
</feature>
<evidence type="ECO:0000259" key="2">
    <source>
        <dbReference type="Pfam" id="PF13529"/>
    </source>
</evidence>
<dbReference type="SUPFAM" id="SSF54001">
    <property type="entry name" value="Cysteine proteinases"/>
    <property type="match status" value="1"/>
</dbReference>
<sequence length="382" mass="43604">MKRILVTIIMCTILVFSSTIGFANVGDNKLNSVSAIVNKNDAKKIAANHVIREKHNAEFKDWINGEVDDETELVDFNNNVIAYLFNVYDKTALLGYIIVSANKNMPPILEYSRASSPYSIGLSKIKQNLQRNETLKKTTYVYFFPNTYMIKFIINRNNYDQEEELFDIRNYKKIIYKDINQSTINSSDINLDVNNVKTWNKLFDFNPMNSGTITTKKISGVPDLAWYKGCAPTSAANLIYYWDAHGYPNLVINETTNQVIEKLAMNMGTDSNGSTNVLFIMSGTIQYIKSKGYTNFDGYDLNPPSYYDIRNEINNSRPLLLSVIGHPTYENHTMACVGYEYVTELGEITEEYVIVHDTWGETPTDVYIAFDGTFKYAHIFIP</sequence>
<dbReference type="InterPro" id="IPR025896">
    <property type="entry name" value="Spi_Prtas-inh"/>
</dbReference>
<feature type="domain" description="Peptidase C39-like" evidence="2">
    <location>
        <begin position="227"/>
        <end position="359"/>
    </location>
</feature>
<dbReference type="InterPro" id="IPR044934">
    <property type="entry name" value="Streptopain_sf"/>
</dbReference>
<evidence type="ECO:0000256" key="1">
    <source>
        <dbReference type="SAM" id="SignalP"/>
    </source>
</evidence>
<dbReference type="Pfam" id="PF13734">
    <property type="entry name" value="Inhibitor_I69"/>
    <property type="match status" value="1"/>
</dbReference>
<dbReference type="STRING" id="858215.Thexy_0198"/>
<feature type="domain" description="Spi protease inhibitor" evidence="3">
    <location>
        <begin position="35"/>
        <end position="116"/>
    </location>
</feature>
<protein>
    <submittedName>
        <fullName evidence="4">Uncharacterized protein</fullName>
    </submittedName>
</protein>
<dbReference type="AlphaFoldDB" id="F6BFW7"/>
<dbReference type="Proteomes" id="UP000007239">
    <property type="component" value="Chromosome"/>
</dbReference>
<dbReference type="RefSeq" id="WP_013787017.1">
    <property type="nucleotide sequence ID" value="NC_015555.1"/>
</dbReference>
<name>F6BFW7_THEXL</name>
<dbReference type="InterPro" id="IPR039564">
    <property type="entry name" value="Peptidase_C39-like"/>
</dbReference>